<dbReference type="Gene3D" id="2.90.10.10">
    <property type="entry name" value="Bulb-type lectin domain"/>
    <property type="match status" value="2"/>
</dbReference>
<evidence type="ECO:0000256" key="14">
    <source>
        <dbReference type="ARBA" id="ARBA00022840"/>
    </source>
</evidence>
<dbReference type="EMBL" id="JAGYWB010000002">
    <property type="protein sequence ID" value="KAI0528613.1"/>
    <property type="molecule type" value="Genomic_DNA"/>
</dbReference>
<dbReference type="InterPro" id="IPR036426">
    <property type="entry name" value="Bulb-type_lectin_dom_sf"/>
</dbReference>
<dbReference type="InterPro" id="IPR051343">
    <property type="entry name" value="G-type_lectin_kinases/EP1-like"/>
</dbReference>
<dbReference type="Pfam" id="PF07714">
    <property type="entry name" value="PK_Tyr_Ser-Thr"/>
    <property type="match status" value="1"/>
</dbReference>
<dbReference type="OrthoDB" id="1668230at2759"/>
<evidence type="ECO:0000313" key="28">
    <source>
        <dbReference type="EMBL" id="KAI0528613.1"/>
    </source>
</evidence>
<dbReference type="PROSITE" id="PS00108">
    <property type="entry name" value="PROTEIN_KINASE_ST"/>
    <property type="match status" value="1"/>
</dbReference>
<dbReference type="PANTHER" id="PTHR47976:SF7">
    <property type="entry name" value="RECEPTOR-LIKE SERINE_THREONINE-PROTEIN KINASE"/>
    <property type="match status" value="1"/>
</dbReference>
<dbReference type="InterPro" id="IPR008271">
    <property type="entry name" value="Ser/Thr_kinase_AS"/>
</dbReference>
<evidence type="ECO:0000256" key="18">
    <source>
        <dbReference type="ARBA" id="ARBA00023170"/>
    </source>
</evidence>
<evidence type="ECO:0000256" key="8">
    <source>
        <dbReference type="ARBA" id="ARBA00022679"/>
    </source>
</evidence>
<comment type="caution">
    <text evidence="28">The sequence shown here is derived from an EMBL/GenBank/DDBJ whole genome shotgun (WGS) entry which is preliminary data.</text>
</comment>
<name>A0A8T3C4D2_DENNO</name>
<evidence type="ECO:0000256" key="12">
    <source>
        <dbReference type="ARBA" id="ARBA00022741"/>
    </source>
</evidence>
<keyword evidence="12 22" id="KW-0547">Nucleotide-binding</keyword>
<evidence type="ECO:0000256" key="1">
    <source>
        <dbReference type="ARBA" id="ARBA00004251"/>
    </source>
</evidence>
<dbReference type="Gene3D" id="3.30.200.20">
    <property type="entry name" value="Phosphorylase Kinase, domain 1"/>
    <property type="match status" value="1"/>
</dbReference>
<protein>
    <recommendedName>
        <fullName evidence="4">non-specific serine/threonine protein kinase</fullName>
        <ecNumber evidence="4">2.7.11.1</ecNumber>
    </recommendedName>
</protein>
<sequence>MLLTNRLLLLFFFRAFWMKTIVDEVQAQASKSITYSALNPNNPVEPAITVGSSVTTDDNSSWISSSGHFAFGFYGESDGFFVGIQLFVSPIETVVVWTARPDLKRFSKDAFLNFTDEGIFVTPEKEAVAIPLFKFSSKATSANMLDNGNFVVFGSDISNISGTSEVVLATGVTAAAKPGVAYGSSCSSSSRCSSTVGGTYKSIRSCSAYTRCRASTSSDSIIWRSFDFPSDTILGDQYLPCGSNLTSSAGEKDHSIGKYILNFPCGGASLIFYGLKSSRDVWDTGASGGDYNYLNLGDDGRLYLTSSGGNEKDISDYKPNKNTSDVMIYRATLDSDNIFRLYAHNLPDKSTKMVNEIPNIRDSCQNKGICGVNSYCMLVYGNAECKCVPGFEIMSRDSQVTDCRRIKTVPSCVNLTNSAAAVFHMEELNNIAGMENLAYGELSLASREECSNACLNDCNCYAASFIDQKCLKLKLPLTSGRKDDNHPSVTFMKLAGAQSDPAEPKTRREVCIVAIILSAAATISIWIVVIAAFIGAYWFLFRKFREEWRKWELALTEEIAPRYFSYEELRKGSNEFKQVLGKGGYGTVFRADLPIGDSTVAVAVKKLHGAEMEGEREFQAEMRLIGRAYHANIVRLLGFCHDGPSRLIIYELMLRGSFANHIFESRGRRPSWERRAAILLAAARGIHYLHCECETKIIHRDIKPENILIAEDWTAKIADFGLAKLLNKNQMRAATRTLAAGTEGYVAPECEREVAGSEEAQVSEKADVYSYGIVVLETICSKRNREVKELRKLSLCEMVRESYAANELWKLVDGDEVAAPELEKLVKIGLLCVQEDPNARPVMEDVVMMLEGDIDVPTPPSAPFSL</sequence>
<feature type="domain" description="Protein kinase" evidence="25">
    <location>
        <begin position="574"/>
        <end position="865"/>
    </location>
</feature>
<organism evidence="28 29">
    <name type="scientific">Dendrobium nobile</name>
    <name type="common">Orchid</name>
    <dbReference type="NCBI Taxonomy" id="94219"/>
    <lineage>
        <taxon>Eukaryota</taxon>
        <taxon>Viridiplantae</taxon>
        <taxon>Streptophyta</taxon>
        <taxon>Embryophyta</taxon>
        <taxon>Tracheophyta</taxon>
        <taxon>Spermatophyta</taxon>
        <taxon>Magnoliopsida</taxon>
        <taxon>Liliopsida</taxon>
        <taxon>Asparagales</taxon>
        <taxon>Orchidaceae</taxon>
        <taxon>Epidendroideae</taxon>
        <taxon>Malaxideae</taxon>
        <taxon>Dendrobiinae</taxon>
        <taxon>Dendrobium</taxon>
    </lineage>
</organism>
<evidence type="ECO:0000256" key="16">
    <source>
        <dbReference type="ARBA" id="ARBA00023136"/>
    </source>
</evidence>
<comment type="catalytic activity">
    <reaction evidence="20">
        <text>L-threonyl-[protein] + ATP = O-phospho-L-threonyl-[protein] + ADP + H(+)</text>
        <dbReference type="Rhea" id="RHEA:46608"/>
        <dbReference type="Rhea" id="RHEA-COMP:11060"/>
        <dbReference type="Rhea" id="RHEA-COMP:11605"/>
        <dbReference type="ChEBI" id="CHEBI:15378"/>
        <dbReference type="ChEBI" id="CHEBI:30013"/>
        <dbReference type="ChEBI" id="CHEBI:30616"/>
        <dbReference type="ChEBI" id="CHEBI:61977"/>
        <dbReference type="ChEBI" id="CHEBI:456216"/>
        <dbReference type="EC" id="2.7.11.1"/>
    </reaction>
</comment>
<evidence type="ECO:0000256" key="11">
    <source>
        <dbReference type="ARBA" id="ARBA00022734"/>
    </source>
</evidence>
<evidence type="ECO:0000256" key="4">
    <source>
        <dbReference type="ARBA" id="ARBA00012513"/>
    </source>
</evidence>
<keyword evidence="29" id="KW-1185">Reference proteome</keyword>
<feature type="binding site" evidence="22">
    <location>
        <position position="606"/>
    </location>
    <ligand>
        <name>ATP</name>
        <dbReference type="ChEBI" id="CHEBI:30616"/>
    </ligand>
</feature>
<dbReference type="InterPro" id="IPR001480">
    <property type="entry name" value="Bulb-type_lectin_dom"/>
</dbReference>
<evidence type="ECO:0000313" key="29">
    <source>
        <dbReference type="Proteomes" id="UP000829196"/>
    </source>
</evidence>
<keyword evidence="14 22" id="KW-0067">ATP-binding</keyword>
<feature type="transmembrane region" description="Helical" evidence="23">
    <location>
        <begin position="512"/>
        <end position="540"/>
    </location>
</feature>
<comment type="catalytic activity">
    <reaction evidence="21">
        <text>L-seryl-[protein] + ATP = O-phospho-L-seryl-[protein] + ADP + H(+)</text>
        <dbReference type="Rhea" id="RHEA:17989"/>
        <dbReference type="Rhea" id="RHEA-COMP:9863"/>
        <dbReference type="Rhea" id="RHEA-COMP:11604"/>
        <dbReference type="ChEBI" id="CHEBI:15378"/>
        <dbReference type="ChEBI" id="CHEBI:29999"/>
        <dbReference type="ChEBI" id="CHEBI:30616"/>
        <dbReference type="ChEBI" id="CHEBI:83421"/>
        <dbReference type="ChEBI" id="CHEBI:456216"/>
        <dbReference type="EC" id="2.7.11.1"/>
    </reaction>
</comment>
<evidence type="ECO:0000256" key="17">
    <source>
        <dbReference type="ARBA" id="ARBA00023157"/>
    </source>
</evidence>
<keyword evidence="9 23" id="KW-0812">Transmembrane</keyword>
<proteinExistence type="inferred from homology"/>
<dbReference type="InterPro" id="IPR001245">
    <property type="entry name" value="Ser-Thr/Tyr_kinase_cat_dom"/>
</dbReference>
<dbReference type="InterPro" id="IPR024171">
    <property type="entry name" value="SRK-like_kinase"/>
</dbReference>
<comment type="subcellular location">
    <subcellularLocation>
        <location evidence="1">Cell membrane</location>
        <topology evidence="1">Single-pass type I membrane protein</topology>
    </subcellularLocation>
</comment>
<evidence type="ECO:0000256" key="15">
    <source>
        <dbReference type="ARBA" id="ARBA00022989"/>
    </source>
</evidence>
<dbReference type="InterPro" id="IPR017441">
    <property type="entry name" value="Protein_kinase_ATP_BS"/>
</dbReference>
<dbReference type="PIRSF" id="PIRSF000641">
    <property type="entry name" value="SRK"/>
    <property type="match status" value="1"/>
</dbReference>
<keyword evidence="7" id="KW-0245">EGF-like domain</keyword>
<dbReference type="GO" id="GO:0030246">
    <property type="term" value="F:carbohydrate binding"/>
    <property type="evidence" value="ECO:0007669"/>
    <property type="project" value="UniProtKB-KW"/>
</dbReference>
<evidence type="ECO:0000256" key="22">
    <source>
        <dbReference type="PROSITE-ProRule" id="PRU10141"/>
    </source>
</evidence>
<dbReference type="GO" id="GO:0002229">
    <property type="term" value="P:defense response to oomycetes"/>
    <property type="evidence" value="ECO:0007669"/>
    <property type="project" value="UniProtKB-ARBA"/>
</dbReference>
<keyword evidence="16 23" id="KW-0472">Membrane</keyword>
<evidence type="ECO:0000256" key="20">
    <source>
        <dbReference type="ARBA" id="ARBA00047899"/>
    </source>
</evidence>
<comment type="similarity">
    <text evidence="3">In the C-terminal section; belongs to the protein kinase superfamily. Ser/Thr protein kinase family.</text>
</comment>
<dbReference type="InterPro" id="IPR000719">
    <property type="entry name" value="Prot_kinase_dom"/>
</dbReference>
<keyword evidence="6" id="KW-0723">Serine/threonine-protein kinase</keyword>
<dbReference type="EC" id="2.7.11.1" evidence="4"/>
<evidence type="ECO:0000256" key="13">
    <source>
        <dbReference type="ARBA" id="ARBA00022777"/>
    </source>
</evidence>
<dbReference type="SUPFAM" id="SSF56112">
    <property type="entry name" value="Protein kinase-like (PK-like)"/>
    <property type="match status" value="1"/>
</dbReference>
<keyword evidence="15 23" id="KW-1133">Transmembrane helix</keyword>
<dbReference type="SMART" id="SM00220">
    <property type="entry name" value="S_TKc"/>
    <property type="match status" value="1"/>
</dbReference>
<evidence type="ECO:0000256" key="24">
    <source>
        <dbReference type="SAM" id="SignalP"/>
    </source>
</evidence>
<dbReference type="InterPro" id="IPR011009">
    <property type="entry name" value="Kinase-like_dom_sf"/>
</dbReference>
<dbReference type="GO" id="GO:0005524">
    <property type="term" value="F:ATP binding"/>
    <property type="evidence" value="ECO:0007669"/>
    <property type="project" value="UniProtKB-UniRule"/>
</dbReference>
<evidence type="ECO:0000256" key="3">
    <source>
        <dbReference type="ARBA" id="ARBA00010217"/>
    </source>
</evidence>
<dbReference type="PROSITE" id="PS50948">
    <property type="entry name" value="PAN"/>
    <property type="match status" value="1"/>
</dbReference>
<keyword evidence="13" id="KW-0418">Kinase</keyword>
<evidence type="ECO:0000256" key="21">
    <source>
        <dbReference type="ARBA" id="ARBA00048679"/>
    </source>
</evidence>
<evidence type="ECO:0000256" key="6">
    <source>
        <dbReference type="ARBA" id="ARBA00022527"/>
    </source>
</evidence>
<dbReference type="PANTHER" id="PTHR47976">
    <property type="entry name" value="G-TYPE LECTIN S-RECEPTOR-LIKE SERINE/THREONINE-PROTEIN KINASE SD2-5"/>
    <property type="match status" value="1"/>
</dbReference>
<feature type="domain" description="Apple" evidence="27">
    <location>
        <begin position="412"/>
        <end position="496"/>
    </location>
</feature>
<dbReference type="InterPro" id="IPR003609">
    <property type="entry name" value="Pan_app"/>
</dbReference>
<accession>A0A8T3C4D2</accession>
<keyword evidence="17" id="KW-1015">Disulfide bond</keyword>
<evidence type="ECO:0000256" key="10">
    <source>
        <dbReference type="ARBA" id="ARBA00022729"/>
    </source>
</evidence>
<evidence type="ECO:0000259" key="25">
    <source>
        <dbReference type="PROSITE" id="PS50011"/>
    </source>
</evidence>
<keyword evidence="10 24" id="KW-0732">Signal</keyword>
<evidence type="ECO:0000256" key="9">
    <source>
        <dbReference type="ARBA" id="ARBA00022692"/>
    </source>
</evidence>
<evidence type="ECO:0000259" key="26">
    <source>
        <dbReference type="PROSITE" id="PS50927"/>
    </source>
</evidence>
<dbReference type="PROSITE" id="PS50011">
    <property type="entry name" value="PROTEIN_KINASE_DOM"/>
    <property type="match status" value="1"/>
</dbReference>
<comment type="similarity">
    <text evidence="2">In the N-terminal section; belongs to the leguminous lectin family.</text>
</comment>
<feature type="chain" id="PRO_5035714439" description="non-specific serine/threonine protein kinase" evidence="24">
    <location>
        <begin position="28"/>
        <end position="866"/>
    </location>
</feature>
<evidence type="ECO:0000256" key="7">
    <source>
        <dbReference type="ARBA" id="ARBA00022536"/>
    </source>
</evidence>
<keyword evidence="11" id="KW-0430">Lectin</keyword>
<dbReference type="Gene3D" id="1.10.510.10">
    <property type="entry name" value="Transferase(Phosphotransferase) domain 1"/>
    <property type="match status" value="1"/>
</dbReference>
<evidence type="ECO:0000256" key="2">
    <source>
        <dbReference type="ARBA" id="ARBA00008536"/>
    </source>
</evidence>
<dbReference type="GO" id="GO:0004674">
    <property type="term" value="F:protein serine/threonine kinase activity"/>
    <property type="evidence" value="ECO:0007669"/>
    <property type="project" value="UniProtKB-KW"/>
</dbReference>
<feature type="domain" description="Bulb-type lectin" evidence="26">
    <location>
        <begin position="47"/>
        <end position="165"/>
    </location>
</feature>
<evidence type="ECO:0000259" key="27">
    <source>
        <dbReference type="PROSITE" id="PS50948"/>
    </source>
</evidence>
<feature type="signal peptide" evidence="24">
    <location>
        <begin position="1"/>
        <end position="27"/>
    </location>
</feature>
<dbReference type="PROSITE" id="PS00107">
    <property type="entry name" value="PROTEIN_KINASE_ATP"/>
    <property type="match status" value="1"/>
</dbReference>
<evidence type="ECO:0000256" key="19">
    <source>
        <dbReference type="ARBA" id="ARBA00023180"/>
    </source>
</evidence>
<dbReference type="AlphaFoldDB" id="A0A8T3C4D2"/>
<keyword evidence="19" id="KW-0325">Glycoprotein</keyword>
<dbReference type="SMR" id="A0A8T3C4D2"/>
<dbReference type="GO" id="GO:0005886">
    <property type="term" value="C:plasma membrane"/>
    <property type="evidence" value="ECO:0007669"/>
    <property type="project" value="UniProtKB-SubCell"/>
</dbReference>
<dbReference type="Proteomes" id="UP000829196">
    <property type="component" value="Unassembled WGS sequence"/>
</dbReference>
<keyword evidence="8" id="KW-0808">Transferase</keyword>
<keyword evidence="5" id="KW-1003">Cell membrane</keyword>
<reference evidence="28" key="1">
    <citation type="journal article" date="2022" name="Front. Genet.">
        <title>Chromosome-Scale Assembly of the Dendrobium nobile Genome Provides Insights Into the Molecular Mechanism of the Biosynthesis of the Medicinal Active Ingredient of Dendrobium.</title>
        <authorList>
            <person name="Xu Q."/>
            <person name="Niu S.-C."/>
            <person name="Li K.-L."/>
            <person name="Zheng P.-J."/>
            <person name="Zhang X.-J."/>
            <person name="Jia Y."/>
            <person name="Liu Y."/>
            <person name="Niu Y.-X."/>
            <person name="Yu L.-H."/>
            <person name="Chen D.-F."/>
            <person name="Zhang G.-Q."/>
        </authorList>
    </citation>
    <scope>NUCLEOTIDE SEQUENCE</scope>
    <source>
        <tissue evidence="28">Leaf</tissue>
    </source>
</reference>
<evidence type="ECO:0000256" key="5">
    <source>
        <dbReference type="ARBA" id="ARBA00022475"/>
    </source>
</evidence>
<gene>
    <name evidence="28" type="ORF">KFK09_001155</name>
</gene>
<evidence type="ECO:0000256" key="23">
    <source>
        <dbReference type="SAM" id="Phobius"/>
    </source>
</evidence>
<dbReference type="PROSITE" id="PS50927">
    <property type="entry name" value="BULB_LECTIN"/>
    <property type="match status" value="1"/>
</dbReference>
<keyword evidence="18" id="KW-0675">Receptor</keyword>
<dbReference type="FunFam" id="1.10.510.10:FF:000240">
    <property type="entry name" value="Lectin-domain containing receptor kinase A4.3"/>
    <property type="match status" value="1"/>
</dbReference>